<dbReference type="AlphaFoldDB" id="A0A2U2ANZ1"/>
<dbReference type="Proteomes" id="UP000244948">
    <property type="component" value="Unassembled WGS sequence"/>
</dbReference>
<dbReference type="EMBL" id="QEWR01000002">
    <property type="protein sequence ID" value="PWD84868.1"/>
    <property type="molecule type" value="Genomic_DNA"/>
</dbReference>
<dbReference type="InterPro" id="IPR002491">
    <property type="entry name" value="ABC_transptr_periplasmic_BD"/>
</dbReference>
<evidence type="ECO:0000313" key="3">
    <source>
        <dbReference type="EMBL" id="PWD84868.1"/>
    </source>
</evidence>
<evidence type="ECO:0000256" key="1">
    <source>
        <dbReference type="SAM" id="Phobius"/>
    </source>
</evidence>
<keyword evidence="1" id="KW-1133">Transmembrane helix</keyword>
<feature type="transmembrane region" description="Helical" evidence="1">
    <location>
        <begin position="27"/>
        <end position="50"/>
    </location>
</feature>
<keyword evidence="4" id="KW-1185">Reference proteome</keyword>
<dbReference type="RefSeq" id="WP_109235989.1">
    <property type="nucleotide sequence ID" value="NZ_BMXZ01000001.1"/>
</dbReference>
<comment type="caution">
    <text evidence="3">The sequence shown here is derived from an EMBL/GenBank/DDBJ whole genome shotgun (WGS) entry which is preliminary data.</text>
</comment>
<dbReference type="SUPFAM" id="SSF53807">
    <property type="entry name" value="Helical backbone' metal receptor"/>
    <property type="match status" value="1"/>
</dbReference>
<organism evidence="3 4">
    <name type="scientific">Ignatzschineria indica</name>
    <dbReference type="NCBI Taxonomy" id="472583"/>
    <lineage>
        <taxon>Bacteria</taxon>
        <taxon>Pseudomonadati</taxon>
        <taxon>Pseudomonadota</taxon>
        <taxon>Gammaproteobacteria</taxon>
        <taxon>Cardiobacteriales</taxon>
        <taxon>Ignatzschineriaceae</taxon>
        <taxon>Ignatzschineria</taxon>
    </lineage>
</organism>
<dbReference type="Gene3D" id="3.40.50.1980">
    <property type="entry name" value="Nitrogenase molybdenum iron protein domain"/>
    <property type="match status" value="2"/>
</dbReference>
<keyword evidence="1" id="KW-0812">Transmembrane</keyword>
<gene>
    <name evidence="3" type="ORF">DC082_04920</name>
</gene>
<accession>A0A2U2ANZ1</accession>
<keyword evidence="1" id="KW-0472">Membrane</keyword>
<protein>
    <recommendedName>
        <fullName evidence="2">Fe/B12 periplasmic-binding domain-containing protein</fullName>
    </recommendedName>
</protein>
<sequence>MNNKAALVVQALIQASLQRLKLRFCYIANIVQLVVAGILLIMLFAPAFAATMTIPKGESLQCQRIVSISPALSDMLVELALEEHIVGATRYDRLPSTEKREIIGGYFDLNIEKVVSLKPDIVFLEGNVNNPISERLTTLGIKNRVYALDTIEEIEAAKQEMGHYCEGEMEIHSQTLKDQLAALIPIEALNQEAPRVLILYNYGDHAETILPKLAAGRSFHGELLETLGMRNVYLGSLNAPELTREAISILNPEWIFILNGAVEDHALMRDQLIVKQLSPRWEFLSRVDAVKNHHVYEIFGFYTQIPSVSAMKQLATLFTQLVYGREIEDGAVSAH</sequence>
<evidence type="ECO:0000313" key="4">
    <source>
        <dbReference type="Proteomes" id="UP000244948"/>
    </source>
</evidence>
<reference evidence="3 4" key="1">
    <citation type="journal article" date="2018" name="Genome Announc.">
        <title>Ignatzschineria cameli sp. nov., isolated from necrotic foot tissue of dromedaries (Camelus dromedarius) and associated maggots (Wohlfahrtia species) in Dubai.</title>
        <authorList>
            <person name="Tsang C.C."/>
            <person name="Tang J.Y."/>
            <person name="Fong J.Y."/>
            <person name="Kinne J."/>
            <person name="Lee H.H."/>
            <person name="Joseph M."/>
            <person name="Jose S."/>
            <person name="Schuster R.K."/>
            <person name="Tang Y."/>
            <person name="Sivakumar S."/>
            <person name="Chen J.H."/>
            <person name="Teng J.L."/>
            <person name="Lau S.K."/>
            <person name="Wernery U."/>
            <person name="Woo P.C."/>
        </authorList>
    </citation>
    <scope>NUCLEOTIDE SEQUENCE [LARGE SCALE GENOMIC DNA]</scope>
    <source>
        <strain evidence="3 4">KCTC 22643</strain>
    </source>
</reference>
<dbReference type="Pfam" id="PF01497">
    <property type="entry name" value="Peripla_BP_2"/>
    <property type="match status" value="1"/>
</dbReference>
<dbReference type="PANTHER" id="PTHR30535:SF34">
    <property type="entry name" value="MOLYBDATE-BINDING PROTEIN MOLA"/>
    <property type="match status" value="1"/>
</dbReference>
<dbReference type="GO" id="GO:0071281">
    <property type="term" value="P:cellular response to iron ion"/>
    <property type="evidence" value="ECO:0007669"/>
    <property type="project" value="TreeGrafter"/>
</dbReference>
<dbReference type="PROSITE" id="PS50983">
    <property type="entry name" value="FE_B12_PBP"/>
    <property type="match status" value="1"/>
</dbReference>
<name>A0A2U2ANZ1_9GAMM</name>
<proteinExistence type="predicted"/>
<evidence type="ECO:0000259" key="2">
    <source>
        <dbReference type="PROSITE" id="PS50983"/>
    </source>
</evidence>
<feature type="domain" description="Fe/B12 periplasmic-binding" evidence="2">
    <location>
        <begin position="64"/>
        <end position="326"/>
    </location>
</feature>
<dbReference type="PANTHER" id="PTHR30535">
    <property type="entry name" value="VITAMIN B12-BINDING PROTEIN"/>
    <property type="match status" value="1"/>
</dbReference>
<dbReference type="InterPro" id="IPR050902">
    <property type="entry name" value="ABC_Transporter_SBP"/>
</dbReference>